<gene>
    <name evidence="1" type="ORF">SVUK_LOCUS18359</name>
</gene>
<proteinExistence type="predicted"/>
<sequence>MFGLLEAHCTTSRCAHLQPWITTIRARWLVDAGDGRRELNVESMCMMCVCVYVRVPAGAVE</sequence>
<evidence type="ECO:0000313" key="1">
    <source>
        <dbReference type="EMBL" id="VDM83361.1"/>
    </source>
</evidence>
<dbReference type="Proteomes" id="UP000270094">
    <property type="component" value="Unassembled WGS sequence"/>
</dbReference>
<protein>
    <submittedName>
        <fullName evidence="1">Uncharacterized protein</fullName>
    </submittedName>
</protein>
<reference evidence="1 2" key="1">
    <citation type="submission" date="2018-11" db="EMBL/GenBank/DDBJ databases">
        <authorList>
            <consortium name="Pathogen Informatics"/>
        </authorList>
    </citation>
    <scope>NUCLEOTIDE SEQUENCE [LARGE SCALE GENOMIC DNA]</scope>
</reference>
<name>A0A3P7JCM9_STRVU</name>
<dbReference type="AlphaFoldDB" id="A0A3P7JCM9"/>
<keyword evidence="2" id="KW-1185">Reference proteome</keyword>
<evidence type="ECO:0000313" key="2">
    <source>
        <dbReference type="Proteomes" id="UP000270094"/>
    </source>
</evidence>
<organism evidence="1 2">
    <name type="scientific">Strongylus vulgaris</name>
    <name type="common">Blood worm</name>
    <dbReference type="NCBI Taxonomy" id="40348"/>
    <lineage>
        <taxon>Eukaryota</taxon>
        <taxon>Metazoa</taxon>
        <taxon>Ecdysozoa</taxon>
        <taxon>Nematoda</taxon>
        <taxon>Chromadorea</taxon>
        <taxon>Rhabditida</taxon>
        <taxon>Rhabditina</taxon>
        <taxon>Rhabditomorpha</taxon>
        <taxon>Strongyloidea</taxon>
        <taxon>Strongylidae</taxon>
        <taxon>Strongylus</taxon>
    </lineage>
</organism>
<dbReference type="EMBL" id="UYYB01122614">
    <property type="protein sequence ID" value="VDM83361.1"/>
    <property type="molecule type" value="Genomic_DNA"/>
</dbReference>
<accession>A0A3P7JCM9</accession>